<organism evidence="1 2">
    <name type="scientific">Spiroplasma phoeniceum P40</name>
    <dbReference type="NCBI Taxonomy" id="1276259"/>
    <lineage>
        <taxon>Bacteria</taxon>
        <taxon>Bacillati</taxon>
        <taxon>Mycoplasmatota</taxon>
        <taxon>Mollicutes</taxon>
        <taxon>Entomoplasmatales</taxon>
        <taxon>Spiroplasmataceae</taxon>
        <taxon>Spiroplasma</taxon>
    </lineage>
</organism>
<dbReference type="KEGG" id="sphh:SDAV_001777"/>
<protein>
    <submittedName>
        <fullName evidence="1">Uncharacterized protein</fullName>
    </submittedName>
</protein>
<reference evidence="2" key="1">
    <citation type="submission" date="2018-07" db="EMBL/GenBank/DDBJ databases">
        <title>Complete Genome Sequence of Spiroplasma phoeniceum.</title>
        <authorList>
            <person name="Davis R.E."/>
            <person name="Shao J.Y."/>
            <person name="Zhao Y."/>
            <person name="Silver A."/>
            <person name="Stump z."/>
            <person name="Gasparich G."/>
        </authorList>
    </citation>
    <scope>NUCLEOTIDE SEQUENCE [LARGE SCALE GENOMIC DNA]</scope>
    <source>
        <strain evidence="2">P40</strain>
    </source>
</reference>
<dbReference type="EMBL" id="CP031088">
    <property type="protein sequence ID" value="AXF96730.1"/>
    <property type="molecule type" value="Genomic_DNA"/>
</dbReference>
<dbReference type="Proteomes" id="UP000253689">
    <property type="component" value="Chromosome"/>
</dbReference>
<sequence>MNAKIIDPNYDVPHYINNENRFIVQSFQSPGFPYLKAVKEFALTWYYENNNFYIQILSYHWISVTGSYVYGGAWQGIGKGIKLYNI</sequence>
<dbReference type="RefSeq" id="WP_245938349.1">
    <property type="nucleotide sequence ID" value="NZ_CP031088.1"/>
</dbReference>
<accession>A0A345DR89</accession>
<proteinExistence type="predicted"/>
<evidence type="ECO:0000313" key="2">
    <source>
        <dbReference type="Proteomes" id="UP000253689"/>
    </source>
</evidence>
<keyword evidence="2" id="KW-1185">Reference proteome</keyword>
<dbReference type="AlphaFoldDB" id="A0A345DR89"/>
<gene>
    <name evidence="1" type="ORF">SDAV_001777</name>
</gene>
<name>A0A345DR89_9MOLU</name>
<evidence type="ECO:0000313" key="1">
    <source>
        <dbReference type="EMBL" id="AXF96730.1"/>
    </source>
</evidence>